<dbReference type="InterPro" id="IPR013025">
    <property type="entry name" value="Ribosomal_uL23-like"/>
</dbReference>
<evidence type="ECO:0000256" key="4">
    <source>
        <dbReference type="ARBA" id="ARBA00035481"/>
    </source>
</evidence>
<dbReference type="EMBL" id="PFHR01000034">
    <property type="protein sequence ID" value="PIW97252.1"/>
    <property type="molecule type" value="Genomic_DNA"/>
</dbReference>
<evidence type="ECO:0000256" key="3">
    <source>
        <dbReference type="ARBA" id="ARBA00023274"/>
    </source>
</evidence>
<keyword evidence="2 5" id="KW-0689">Ribosomal protein</keyword>
<dbReference type="GO" id="GO:0006412">
    <property type="term" value="P:translation"/>
    <property type="evidence" value="ECO:0007669"/>
    <property type="project" value="InterPro"/>
</dbReference>
<evidence type="ECO:0000313" key="5">
    <source>
        <dbReference type="EMBL" id="PIW97252.1"/>
    </source>
</evidence>
<evidence type="ECO:0000313" key="6">
    <source>
        <dbReference type="Proteomes" id="UP000230837"/>
    </source>
</evidence>
<dbReference type="Proteomes" id="UP000230837">
    <property type="component" value="Unassembled WGS sequence"/>
</dbReference>
<gene>
    <name evidence="5" type="primary">rplW</name>
    <name evidence="5" type="ORF">COZ82_00590</name>
</gene>
<comment type="similarity">
    <text evidence="1">Belongs to the universal ribosomal protein uL23 family.</text>
</comment>
<keyword evidence="3" id="KW-0687">Ribonucleoprotein</keyword>
<dbReference type="InterPro" id="IPR012677">
    <property type="entry name" value="Nucleotide-bd_a/b_plait_sf"/>
</dbReference>
<reference evidence="6" key="1">
    <citation type="submission" date="2017-09" db="EMBL/GenBank/DDBJ databases">
        <title>Depth-based differentiation of microbial function through sediment-hosted aquifers and enrichment of novel symbionts in the deep terrestrial subsurface.</title>
        <authorList>
            <person name="Probst A.J."/>
            <person name="Ladd B."/>
            <person name="Jarett J.K."/>
            <person name="Geller-Mcgrath D.E."/>
            <person name="Sieber C.M.K."/>
            <person name="Emerson J.B."/>
            <person name="Anantharaman K."/>
            <person name="Thomas B.C."/>
            <person name="Malmstrom R."/>
            <person name="Stieglmeier M."/>
            <person name="Klingl A."/>
            <person name="Woyke T."/>
            <person name="Ryan C.M."/>
            <person name="Banfield J.F."/>
        </authorList>
    </citation>
    <scope>NUCLEOTIDE SEQUENCE [LARGE SCALE GENOMIC DNA]</scope>
</reference>
<dbReference type="Pfam" id="PF00276">
    <property type="entry name" value="Ribosomal_L23"/>
    <property type="match status" value="1"/>
</dbReference>
<evidence type="ECO:0000256" key="2">
    <source>
        <dbReference type="ARBA" id="ARBA00022980"/>
    </source>
</evidence>
<proteinExistence type="inferred from homology"/>
<dbReference type="Gene3D" id="3.30.70.330">
    <property type="match status" value="1"/>
</dbReference>
<dbReference type="GO" id="GO:0003735">
    <property type="term" value="F:structural constituent of ribosome"/>
    <property type="evidence" value="ECO:0007669"/>
    <property type="project" value="InterPro"/>
</dbReference>
<protein>
    <recommendedName>
        <fullName evidence="4">50S ribosomal protein L23</fullName>
    </recommendedName>
</protein>
<organism evidence="5 6">
    <name type="scientific">Candidatus Kaiserbacteria bacterium CG_4_8_14_3_um_filter_38_9</name>
    <dbReference type="NCBI Taxonomy" id="1974599"/>
    <lineage>
        <taxon>Bacteria</taxon>
        <taxon>Candidatus Kaiseribacteriota</taxon>
    </lineage>
</organism>
<dbReference type="InterPro" id="IPR012678">
    <property type="entry name" value="Ribosomal_uL23/eL15/eS24_sf"/>
</dbReference>
<sequence length="120" mass="13467">MALFSRKNKSTVEAVQSKGVSLNHKTDQNLASVLVRPHVTEKAVTQQGKHVFTFMVRMDATKFMVRDAIIALYQVTPVKVNIVKKLPRQKTSRTRGKTVSIKGYKKAYVYLASTDTINLA</sequence>
<comment type="caution">
    <text evidence="5">The sequence shown here is derived from an EMBL/GenBank/DDBJ whole genome shotgun (WGS) entry which is preliminary data.</text>
</comment>
<name>A0A2M7IPH6_9BACT</name>
<dbReference type="AlphaFoldDB" id="A0A2M7IPH6"/>
<dbReference type="GO" id="GO:1990904">
    <property type="term" value="C:ribonucleoprotein complex"/>
    <property type="evidence" value="ECO:0007669"/>
    <property type="project" value="UniProtKB-KW"/>
</dbReference>
<accession>A0A2M7IPH6</accession>
<dbReference type="SUPFAM" id="SSF54189">
    <property type="entry name" value="Ribosomal proteins S24e, L23 and L15e"/>
    <property type="match status" value="1"/>
</dbReference>
<dbReference type="GO" id="GO:0005840">
    <property type="term" value="C:ribosome"/>
    <property type="evidence" value="ECO:0007669"/>
    <property type="project" value="UniProtKB-KW"/>
</dbReference>
<evidence type="ECO:0000256" key="1">
    <source>
        <dbReference type="ARBA" id="ARBA00006700"/>
    </source>
</evidence>